<dbReference type="GeneID" id="110702477"/>
<dbReference type="RefSeq" id="XP_021735880.1">
    <property type="nucleotide sequence ID" value="XM_021880188.1"/>
</dbReference>
<sequence length="223" mass="23695">MTTLSASLVTLFLLSIITISHATTITVVNNCDYTVWAAADPGGGKRLDKGNTWNVNPAPGTKMARIWGRTGCNFDGNGNGNCQTGGCGKLVCNPGNWGTIPKTLFEYALAQPNNPTDTIDISLIEGFNIPISFSPTSNSGSLSGKCRTLRCTADINGQCPRNWKVPGGCHNPCTTQGIGTCGANGDSKFYKQRCPDAYSFPKDDQSSTFACPSGTNYRLTFCP</sequence>
<dbReference type="InterPro" id="IPR001938">
    <property type="entry name" value="Thaumatin"/>
</dbReference>
<dbReference type="PRINTS" id="PR00347">
    <property type="entry name" value="THAUMATIN"/>
</dbReference>
<feature type="disulfide bond" evidence="3">
    <location>
        <begin position="146"/>
        <end position="211"/>
    </location>
</feature>
<name>A0A803LQN5_CHEQI</name>
<evidence type="ECO:0000313" key="6">
    <source>
        <dbReference type="Proteomes" id="UP000596660"/>
    </source>
</evidence>
<feature type="signal peptide" evidence="4">
    <location>
        <begin position="1"/>
        <end position="22"/>
    </location>
</feature>
<evidence type="ECO:0000256" key="1">
    <source>
        <dbReference type="ARBA" id="ARBA00010607"/>
    </source>
</evidence>
<dbReference type="AlphaFoldDB" id="A0A803LQN5"/>
<feature type="disulfide bond" evidence="3">
    <location>
        <begin position="31"/>
        <end position="222"/>
    </location>
</feature>
<gene>
    <name evidence="5" type="primary">LOC110702477</name>
</gene>
<accession>A0A803LQN5</accession>
<dbReference type="OrthoDB" id="1655099at2759"/>
<dbReference type="SUPFAM" id="SSF49870">
    <property type="entry name" value="Osmotin, thaumatin-like protein"/>
    <property type="match status" value="1"/>
</dbReference>
<dbReference type="KEGG" id="cqi:110702477"/>
<dbReference type="Gramene" id="AUR62017264-RA">
    <property type="protein sequence ID" value="AUR62017264-RA:cds"/>
    <property type="gene ID" value="AUR62017264"/>
</dbReference>
<reference evidence="5" key="2">
    <citation type="submission" date="2021-03" db="UniProtKB">
        <authorList>
            <consortium name="EnsemblPlants"/>
        </authorList>
    </citation>
    <scope>IDENTIFICATION</scope>
</reference>
<dbReference type="InterPro" id="IPR037176">
    <property type="entry name" value="Osmotin/thaumatin-like_sf"/>
</dbReference>
<dbReference type="PANTHER" id="PTHR31048">
    <property type="entry name" value="OS03G0233200 PROTEIN"/>
    <property type="match status" value="1"/>
</dbReference>
<reference evidence="5" key="1">
    <citation type="journal article" date="2017" name="Nature">
        <title>The genome of Chenopodium quinoa.</title>
        <authorList>
            <person name="Jarvis D.E."/>
            <person name="Ho Y.S."/>
            <person name="Lightfoot D.J."/>
            <person name="Schmoeckel S.M."/>
            <person name="Li B."/>
            <person name="Borm T.J.A."/>
            <person name="Ohyanagi H."/>
            <person name="Mineta K."/>
            <person name="Michell C.T."/>
            <person name="Saber N."/>
            <person name="Kharbatia N.M."/>
            <person name="Rupper R.R."/>
            <person name="Sharp A.R."/>
            <person name="Dally N."/>
            <person name="Boughton B.A."/>
            <person name="Woo Y.H."/>
            <person name="Gao G."/>
            <person name="Schijlen E.G.W.M."/>
            <person name="Guo X."/>
            <person name="Momin A.A."/>
            <person name="Negrao S."/>
            <person name="Al-Babili S."/>
            <person name="Gehring C."/>
            <person name="Roessner U."/>
            <person name="Jung C."/>
            <person name="Murphy K."/>
            <person name="Arold S.T."/>
            <person name="Gojobori T."/>
            <person name="van der Linden C.G."/>
            <person name="van Loo E.N."/>
            <person name="Jellen E.N."/>
            <person name="Maughan P.J."/>
            <person name="Tester M."/>
        </authorList>
    </citation>
    <scope>NUCLEOTIDE SEQUENCE [LARGE SCALE GENOMIC DNA]</scope>
    <source>
        <strain evidence="5">cv. PI 614886</strain>
    </source>
</reference>
<keyword evidence="4" id="KW-0732">Signal</keyword>
<evidence type="ECO:0000256" key="3">
    <source>
        <dbReference type="PIRSR" id="PIRSR002703-1"/>
    </source>
</evidence>
<evidence type="ECO:0000256" key="4">
    <source>
        <dbReference type="SAM" id="SignalP"/>
    </source>
</evidence>
<feature type="disulfide bond" evidence="3">
    <location>
        <begin position="87"/>
        <end position="92"/>
    </location>
</feature>
<feature type="disulfide bond" evidence="3">
    <location>
        <begin position="151"/>
        <end position="194"/>
    </location>
</feature>
<proteinExistence type="inferred from homology"/>
<dbReference type="PIRSF" id="PIRSF002703">
    <property type="entry name" value="Thaumatin"/>
    <property type="match status" value="1"/>
</dbReference>
<comment type="similarity">
    <text evidence="1">Belongs to the thaumatin family.</text>
</comment>
<protein>
    <submittedName>
        <fullName evidence="5">Uncharacterized protein</fullName>
    </submittedName>
</protein>
<organism evidence="5 6">
    <name type="scientific">Chenopodium quinoa</name>
    <name type="common">Quinoa</name>
    <dbReference type="NCBI Taxonomy" id="63459"/>
    <lineage>
        <taxon>Eukaryota</taxon>
        <taxon>Viridiplantae</taxon>
        <taxon>Streptophyta</taxon>
        <taxon>Embryophyta</taxon>
        <taxon>Tracheophyta</taxon>
        <taxon>Spermatophyta</taxon>
        <taxon>Magnoliopsida</taxon>
        <taxon>eudicotyledons</taxon>
        <taxon>Gunneridae</taxon>
        <taxon>Pentapetalae</taxon>
        <taxon>Caryophyllales</taxon>
        <taxon>Chenopodiaceae</taxon>
        <taxon>Chenopodioideae</taxon>
        <taxon>Atripliceae</taxon>
        <taxon>Chenopodium</taxon>
    </lineage>
</organism>
<feature type="disulfide bond" evidence="3">
    <location>
        <begin position="159"/>
        <end position="169"/>
    </location>
</feature>
<keyword evidence="2 3" id="KW-1015">Disulfide bond</keyword>
<evidence type="ECO:0000256" key="2">
    <source>
        <dbReference type="ARBA" id="ARBA00023157"/>
    </source>
</evidence>
<dbReference type="EnsemblPlants" id="AUR62017264-RA">
    <property type="protein sequence ID" value="AUR62017264-RA:cds"/>
    <property type="gene ID" value="AUR62017264"/>
</dbReference>
<dbReference type="FunFam" id="2.60.110.10:FF:000003">
    <property type="entry name" value="Thaumatin I"/>
    <property type="match status" value="1"/>
</dbReference>
<dbReference type="Pfam" id="PF00314">
    <property type="entry name" value="Thaumatin"/>
    <property type="match status" value="1"/>
</dbReference>
<dbReference type="PROSITE" id="PS51367">
    <property type="entry name" value="THAUMATIN_2"/>
    <property type="match status" value="1"/>
</dbReference>
<evidence type="ECO:0000313" key="5">
    <source>
        <dbReference type="EnsemblPlants" id="AUR62017264-RA:cds"/>
    </source>
</evidence>
<dbReference type="Proteomes" id="UP000596660">
    <property type="component" value="Unplaced"/>
</dbReference>
<dbReference type="OMA" id="NINANCP"/>
<keyword evidence="6" id="KW-1185">Reference proteome</keyword>
<dbReference type="SMART" id="SM00205">
    <property type="entry name" value="THN"/>
    <property type="match status" value="1"/>
</dbReference>
<dbReference type="SMR" id="A0A803LQN5"/>
<feature type="chain" id="PRO_5030885118" evidence="4">
    <location>
        <begin position="23"/>
        <end position="223"/>
    </location>
</feature>
<feature type="disulfide bond" evidence="3">
    <location>
        <begin position="72"/>
        <end position="82"/>
    </location>
</feature>
<dbReference type="Gene3D" id="2.60.110.10">
    <property type="entry name" value="Thaumatin"/>
    <property type="match status" value="1"/>
</dbReference>